<feature type="region of interest" description="Disordered" evidence="1">
    <location>
        <begin position="1"/>
        <end position="45"/>
    </location>
</feature>
<sequence>MRPEDYMDEEDLEEALDGKQLRAIQHQRASDPKESRTQQVQSKDLLGLLVPATQSDSADSPGHRLLRRLGFRSALSTSSSTTWPSFIPPTKRDRHGLGYHSTNHVSIIRPLSEPTASSSSRKRAAPLGIRGGIGVGILNEDDMDEDVAVYSDQEDDEGTGLGRVALPRLSKKHPIEPASKAYDTPIGATDVCSDGMRAIPGFIVCARGVVLSAPAATVRVPEGWKPKPPIAKLPPPGPTVLVPPLPPGTPFPPMPLPPLTGLPVMRLPHGLSIPPPPPLPSGMPQLPIPPPPPLPSMAAHPTIKKVSKEIAQAALNAPHKPFTGDKRARFLAYCEFCAGNSTDPPILSDAEQSEFASTASLFRPMSAMLEARFTRAEVQVGDATPAAADTDAGATTSTSTAGGDPAASAAAMSMFGAMTRTITDFFPTRLVCKRFGVAPPHGKHNAGGSGPSGLGGDVGPEVDEHLNEATMQSILEGARGANPFKLDPRSHVAAETPAHVAWVDPLASMPRPPQEVFDKIFGDAVARLAQRALGPALDAEDMPQVEVGEGETHIAADAVARVLAMHQLEDAGIAVPPALRVKGEAREMAQAGEYERVDERDALAGTTQVDSFKPRLFKRKRAADADVEADEGERRAGAVEGKKNKRKRVGAKTTTLSFGDEF</sequence>
<name>A0A1Y2HVA7_9FUNG</name>
<dbReference type="Proteomes" id="UP000193411">
    <property type="component" value="Unassembled WGS sequence"/>
</dbReference>
<dbReference type="AlphaFoldDB" id="A0A1Y2HVA7"/>
<evidence type="ECO:0000256" key="1">
    <source>
        <dbReference type="SAM" id="MobiDB-lite"/>
    </source>
</evidence>
<dbReference type="STRING" id="765915.A0A1Y2HVA7"/>
<feature type="compositionally biased region" description="Gly residues" evidence="1">
    <location>
        <begin position="445"/>
        <end position="458"/>
    </location>
</feature>
<feature type="compositionally biased region" description="Acidic residues" evidence="1">
    <location>
        <begin position="1"/>
        <end position="15"/>
    </location>
</feature>
<organism evidence="2 3">
    <name type="scientific">Catenaria anguillulae PL171</name>
    <dbReference type="NCBI Taxonomy" id="765915"/>
    <lineage>
        <taxon>Eukaryota</taxon>
        <taxon>Fungi</taxon>
        <taxon>Fungi incertae sedis</taxon>
        <taxon>Blastocladiomycota</taxon>
        <taxon>Blastocladiomycetes</taxon>
        <taxon>Blastocladiales</taxon>
        <taxon>Catenariaceae</taxon>
        <taxon>Catenaria</taxon>
    </lineage>
</organism>
<reference evidence="2 3" key="1">
    <citation type="submission" date="2016-07" db="EMBL/GenBank/DDBJ databases">
        <title>Pervasive Adenine N6-methylation of Active Genes in Fungi.</title>
        <authorList>
            <consortium name="DOE Joint Genome Institute"/>
            <person name="Mondo S.J."/>
            <person name="Dannebaum R.O."/>
            <person name="Kuo R.C."/>
            <person name="Labutti K."/>
            <person name="Haridas S."/>
            <person name="Kuo A."/>
            <person name="Salamov A."/>
            <person name="Ahrendt S.R."/>
            <person name="Lipzen A."/>
            <person name="Sullivan W."/>
            <person name="Andreopoulos W.B."/>
            <person name="Clum A."/>
            <person name="Lindquist E."/>
            <person name="Daum C."/>
            <person name="Ramamoorthy G.K."/>
            <person name="Gryganskyi A."/>
            <person name="Culley D."/>
            <person name="Magnuson J.K."/>
            <person name="James T.Y."/>
            <person name="O'Malley M.A."/>
            <person name="Stajich J.E."/>
            <person name="Spatafora J.W."/>
            <person name="Visel A."/>
            <person name="Grigoriev I.V."/>
        </authorList>
    </citation>
    <scope>NUCLEOTIDE SEQUENCE [LARGE SCALE GENOMIC DNA]</scope>
    <source>
        <strain evidence="2 3">PL171</strain>
    </source>
</reference>
<comment type="caution">
    <text evidence="2">The sequence shown here is derived from an EMBL/GenBank/DDBJ whole genome shotgun (WGS) entry which is preliminary data.</text>
</comment>
<accession>A0A1Y2HVA7</accession>
<dbReference type="PANTHER" id="PTHR13384:SF19">
    <property type="entry name" value="G PATCH DOMAIN-CONTAINING PROTEIN 1"/>
    <property type="match status" value="1"/>
</dbReference>
<feature type="compositionally biased region" description="Polar residues" evidence="1">
    <location>
        <begin position="652"/>
        <end position="662"/>
    </location>
</feature>
<feature type="region of interest" description="Disordered" evidence="1">
    <location>
        <begin position="620"/>
        <end position="662"/>
    </location>
</feature>
<evidence type="ECO:0000313" key="2">
    <source>
        <dbReference type="EMBL" id="ORZ37633.1"/>
    </source>
</evidence>
<dbReference type="EMBL" id="MCFL01000012">
    <property type="protein sequence ID" value="ORZ37633.1"/>
    <property type="molecule type" value="Genomic_DNA"/>
</dbReference>
<proteinExistence type="predicted"/>
<dbReference type="GO" id="GO:0003723">
    <property type="term" value="F:RNA binding"/>
    <property type="evidence" value="ECO:0007669"/>
    <property type="project" value="TreeGrafter"/>
</dbReference>
<feature type="region of interest" description="Disordered" evidence="1">
    <location>
        <begin position="439"/>
        <end position="460"/>
    </location>
</feature>
<keyword evidence="3" id="KW-1185">Reference proteome</keyword>
<gene>
    <name evidence="2" type="ORF">BCR44DRAFT_57156</name>
</gene>
<dbReference type="PANTHER" id="PTHR13384">
    <property type="entry name" value="G PATCH DOMAIN-CONTAINING PROTEIN 1"/>
    <property type="match status" value="1"/>
</dbReference>
<protein>
    <submittedName>
        <fullName evidence="2">Uncharacterized protein</fullName>
    </submittedName>
</protein>
<feature type="compositionally biased region" description="Basic and acidic residues" evidence="1">
    <location>
        <begin position="632"/>
        <end position="642"/>
    </location>
</feature>
<evidence type="ECO:0000313" key="3">
    <source>
        <dbReference type="Proteomes" id="UP000193411"/>
    </source>
</evidence>
<feature type="region of interest" description="Disordered" evidence="1">
    <location>
        <begin position="384"/>
        <end position="406"/>
    </location>
</feature>
<dbReference type="OrthoDB" id="20507at2759"/>
<dbReference type="GO" id="GO:0005634">
    <property type="term" value="C:nucleus"/>
    <property type="evidence" value="ECO:0007669"/>
    <property type="project" value="TreeGrafter"/>
</dbReference>